<protein>
    <submittedName>
        <fullName evidence="1">Uncharacterized protein</fullName>
    </submittedName>
</protein>
<evidence type="ECO:0000313" key="1">
    <source>
        <dbReference type="EMBL" id="SVB48739.1"/>
    </source>
</evidence>
<name>A0A382EEA9_9ZZZZ</name>
<gene>
    <name evidence="1" type="ORF">METZ01_LOCUS201593</name>
</gene>
<dbReference type="AlphaFoldDB" id="A0A382EEA9"/>
<accession>A0A382EEA9</accession>
<reference evidence="1" key="1">
    <citation type="submission" date="2018-05" db="EMBL/GenBank/DDBJ databases">
        <authorList>
            <person name="Lanie J.A."/>
            <person name="Ng W.-L."/>
            <person name="Kazmierczak K.M."/>
            <person name="Andrzejewski T.M."/>
            <person name="Davidsen T.M."/>
            <person name="Wayne K.J."/>
            <person name="Tettelin H."/>
            <person name="Glass J.I."/>
            <person name="Rusch D."/>
            <person name="Podicherti R."/>
            <person name="Tsui H.-C.T."/>
            <person name="Winkler M.E."/>
        </authorList>
    </citation>
    <scope>NUCLEOTIDE SEQUENCE</scope>
</reference>
<proteinExistence type="predicted"/>
<organism evidence="1">
    <name type="scientific">marine metagenome</name>
    <dbReference type="NCBI Taxonomy" id="408172"/>
    <lineage>
        <taxon>unclassified sequences</taxon>
        <taxon>metagenomes</taxon>
        <taxon>ecological metagenomes</taxon>
    </lineage>
</organism>
<sequence>MKTFKESVTEDKLDRYVSDEIRKRRIAKHVINARDDIPMRMAPNKPAFKFPSPSGDMMIHVFIRPLRGLPKGMKKGDIVAYNYQLEEK</sequence>
<dbReference type="EMBL" id="UINC01043959">
    <property type="protein sequence ID" value="SVB48739.1"/>
    <property type="molecule type" value="Genomic_DNA"/>
</dbReference>